<protein>
    <submittedName>
        <fullName evidence="1">Uncharacterized protein</fullName>
    </submittedName>
</protein>
<sequence>MTPRSTKRSGGRAGGCLFCPMYFLFGGTSECGRGTNLWLIIRPRWGHASNRVFLRTLAASQNRIAYEVVHYNVRNSDEIHYAATPVFRRNTSP</sequence>
<keyword evidence="2" id="KW-1185">Reference proteome</keyword>
<dbReference type="Proteomes" id="UP000075809">
    <property type="component" value="Unassembled WGS sequence"/>
</dbReference>
<name>A0A151XEZ9_9HYME</name>
<gene>
    <name evidence="1" type="ORF">ALC60_02161</name>
</gene>
<dbReference type="AlphaFoldDB" id="A0A151XEZ9"/>
<reference evidence="1 2" key="1">
    <citation type="submission" date="2015-09" db="EMBL/GenBank/DDBJ databases">
        <title>Trachymyrmex zeteki WGS genome.</title>
        <authorList>
            <person name="Nygaard S."/>
            <person name="Hu H."/>
            <person name="Boomsma J."/>
            <person name="Zhang G."/>
        </authorList>
    </citation>
    <scope>NUCLEOTIDE SEQUENCE [LARGE SCALE GENOMIC DNA]</scope>
    <source>
        <strain evidence="1">Tzet28-1</strain>
        <tissue evidence="1">Whole body</tissue>
    </source>
</reference>
<dbReference type="EMBL" id="KQ982244">
    <property type="protein sequence ID" value="KYQ58848.1"/>
    <property type="molecule type" value="Genomic_DNA"/>
</dbReference>
<organism evidence="1 2">
    <name type="scientific">Mycetomoellerius zeteki</name>
    <dbReference type="NCBI Taxonomy" id="64791"/>
    <lineage>
        <taxon>Eukaryota</taxon>
        <taxon>Metazoa</taxon>
        <taxon>Ecdysozoa</taxon>
        <taxon>Arthropoda</taxon>
        <taxon>Hexapoda</taxon>
        <taxon>Insecta</taxon>
        <taxon>Pterygota</taxon>
        <taxon>Neoptera</taxon>
        <taxon>Endopterygota</taxon>
        <taxon>Hymenoptera</taxon>
        <taxon>Apocrita</taxon>
        <taxon>Aculeata</taxon>
        <taxon>Formicoidea</taxon>
        <taxon>Formicidae</taxon>
        <taxon>Myrmicinae</taxon>
        <taxon>Mycetomoellerius</taxon>
    </lineage>
</organism>
<evidence type="ECO:0000313" key="1">
    <source>
        <dbReference type="EMBL" id="KYQ58848.1"/>
    </source>
</evidence>
<accession>A0A151XEZ9</accession>
<evidence type="ECO:0000313" key="2">
    <source>
        <dbReference type="Proteomes" id="UP000075809"/>
    </source>
</evidence>
<proteinExistence type="predicted"/>